<dbReference type="STRING" id="8005.ENSEEEP00000036359"/>
<dbReference type="InterPro" id="IPR052097">
    <property type="entry name" value="SET-MYND_domain_protein"/>
</dbReference>
<feature type="domain" description="SET" evidence="17">
    <location>
        <begin position="186"/>
        <end position="526"/>
    </location>
</feature>
<dbReference type="CDD" id="cd10536">
    <property type="entry name" value="SET_SMYD4"/>
    <property type="match status" value="1"/>
</dbReference>
<reference evidence="19" key="4">
    <citation type="submission" date="2025-08" db="UniProtKB">
        <authorList>
            <consortium name="Ensembl"/>
        </authorList>
    </citation>
    <scope>IDENTIFICATION</scope>
</reference>
<dbReference type="Pfam" id="PF01753">
    <property type="entry name" value="zf-MYND"/>
    <property type="match status" value="1"/>
</dbReference>
<dbReference type="GO" id="GO:0005634">
    <property type="term" value="C:nucleus"/>
    <property type="evidence" value="ECO:0007669"/>
    <property type="project" value="UniProtKB-SubCell"/>
</dbReference>
<comment type="catalytic activity">
    <reaction evidence="11">
        <text>L-lysyl-[protein] + S-adenosyl-L-methionine = N(6)-methyl-L-lysyl-[protein] + S-adenosyl-L-homocysteine + H(+)</text>
        <dbReference type="Rhea" id="RHEA:51736"/>
        <dbReference type="Rhea" id="RHEA-COMP:9752"/>
        <dbReference type="Rhea" id="RHEA-COMP:13053"/>
        <dbReference type="ChEBI" id="CHEBI:15378"/>
        <dbReference type="ChEBI" id="CHEBI:29969"/>
        <dbReference type="ChEBI" id="CHEBI:57856"/>
        <dbReference type="ChEBI" id="CHEBI:59789"/>
        <dbReference type="ChEBI" id="CHEBI:61929"/>
    </reaction>
</comment>
<keyword evidence="4" id="KW-0489">Methyltransferase</keyword>
<feature type="domain" description="MYND-type" evidence="18">
    <location>
        <begin position="242"/>
        <end position="281"/>
    </location>
</feature>
<dbReference type="Pfam" id="PF00856">
    <property type="entry name" value="SET"/>
    <property type="match status" value="1"/>
</dbReference>
<dbReference type="InterPro" id="IPR044421">
    <property type="entry name" value="SMYD4_SET"/>
</dbReference>
<evidence type="ECO:0000256" key="2">
    <source>
        <dbReference type="ARBA" id="ARBA00004496"/>
    </source>
</evidence>
<dbReference type="SUPFAM" id="SSF48452">
    <property type="entry name" value="TPR-like"/>
    <property type="match status" value="2"/>
</dbReference>
<dbReference type="PANTHER" id="PTHR46165:SF2">
    <property type="entry name" value="SET AND MYND DOMAIN-CONTAINING PROTEIN 4"/>
    <property type="match status" value="1"/>
</dbReference>
<dbReference type="GO" id="GO:0032259">
    <property type="term" value="P:methylation"/>
    <property type="evidence" value="ECO:0007669"/>
    <property type="project" value="UniProtKB-KW"/>
</dbReference>
<dbReference type="SUPFAM" id="SSF82199">
    <property type="entry name" value="SET domain"/>
    <property type="match status" value="1"/>
</dbReference>
<dbReference type="GeneID" id="113575164"/>
<reference evidence="19" key="3">
    <citation type="submission" date="2020-05" db="EMBL/GenBank/DDBJ databases">
        <title>Electrophorus electricus (electric eel) genome, fEleEle1, primary haplotype.</title>
        <authorList>
            <person name="Myers G."/>
            <person name="Meyer A."/>
            <person name="Fedrigo O."/>
            <person name="Formenti G."/>
            <person name="Rhie A."/>
            <person name="Tracey A."/>
            <person name="Sims Y."/>
            <person name="Jarvis E.D."/>
        </authorList>
    </citation>
    <scope>NUCLEOTIDE SEQUENCE [LARGE SCALE GENOMIC DNA]</scope>
</reference>
<dbReference type="Gene3D" id="1.25.40.10">
    <property type="entry name" value="Tetratricopeptide repeat domain"/>
    <property type="match status" value="2"/>
</dbReference>
<evidence type="ECO:0000256" key="16">
    <source>
        <dbReference type="SAM" id="Coils"/>
    </source>
</evidence>
<dbReference type="GO" id="GO:0008168">
    <property type="term" value="F:methyltransferase activity"/>
    <property type="evidence" value="ECO:0007669"/>
    <property type="project" value="UniProtKB-KW"/>
</dbReference>
<organism evidence="19 20">
    <name type="scientific">Electrophorus electricus</name>
    <name type="common">Electric eel</name>
    <name type="synonym">Gymnotus electricus</name>
    <dbReference type="NCBI Taxonomy" id="8005"/>
    <lineage>
        <taxon>Eukaryota</taxon>
        <taxon>Metazoa</taxon>
        <taxon>Chordata</taxon>
        <taxon>Craniata</taxon>
        <taxon>Vertebrata</taxon>
        <taxon>Euteleostomi</taxon>
        <taxon>Actinopterygii</taxon>
        <taxon>Neopterygii</taxon>
        <taxon>Teleostei</taxon>
        <taxon>Ostariophysi</taxon>
        <taxon>Gymnotiformes</taxon>
        <taxon>Gymnotoidei</taxon>
        <taxon>Gymnotidae</taxon>
        <taxon>Electrophorus</taxon>
    </lineage>
</organism>
<gene>
    <name evidence="19" type="primary">SMYD4</name>
</gene>
<dbReference type="GO" id="GO:0008270">
    <property type="term" value="F:zinc ion binding"/>
    <property type="evidence" value="ECO:0007669"/>
    <property type="project" value="UniProtKB-KW"/>
</dbReference>
<dbReference type="Gene3D" id="2.170.270.10">
    <property type="entry name" value="SET domain"/>
    <property type="match status" value="1"/>
</dbReference>
<sequence>MDLPCPEWMKHVEEKWTRLGSAKRESFSLLADIDEIYRYGQSQVKQDDVEVLLRISERYDGNKCAESATRCREQGNRSFKLKDYKSAALYYSKGVSYAGNKTEQLSLCYANRSAALFHLGLYKECLEDIQRALDEGYPSRLQCKLTNRHTQCVNKLQKHELCNASSLKQHTPQTDEKKNSITELSAAVSVHFTPEKGRHLLVAENKSAGEVVVEDEAFSLVLIPSDEQHMKAHVFGTQHIHCHHCLLQTLSPVPCQDCSYACYCGPTCRREAWRQYHRWECPSGSQLLTLGVLAHLALRVALKAGLKEVQRARESHNNSEASNSESGSCGESYLGSLSEQSKGVSPVSRCSECSEHSSCYHGRLYLGIYSLLPHVLQHPPSLRFLLALTMATLCQSMKDVGPETWSCNEQEGGNRHEWPDQSMLGAVALRHMMQLRCNAQAVTAIRDKEDSSLAVQSSREVRLATALFPILSLLNHSCCPNTSISFHLGLSSAEPSSLGSSTPGVAVSIRTCRDVEAGQELLHCYGPHYSRMDVRKRQHLLLEQYFFQCHCDTCALELADGTGTLPSAFSKLRCESCGSSLQMGTDTDVHVCSQSSCPRRTTNTEMQRKLQALRQLLDQALELMEKQRADGALQMLQEATSHADHFLMKTHPLQGELADATARAYASSGDWRQAAWHLKRSLAAVRSQYGEDSLELGRQLFKLTQLHFNGGDGQSALSVIPLARRLLSLHCDPHCEELEELKDMEACLHGTG</sequence>
<name>A0A4W4GFN3_ELEEL</name>
<evidence type="ECO:0000259" key="18">
    <source>
        <dbReference type="PROSITE" id="PS50865"/>
    </source>
</evidence>
<reference evidence="20" key="1">
    <citation type="journal article" date="2014" name="Science">
        <title>Nonhuman genetics. Genomic basis for the convergent evolution of electric organs.</title>
        <authorList>
            <person name="Gallant J.R."/>
            <person name="Traeger L.L."/>
            <person name="Volkening J.D."/>
            <person name="Moffett H."/>
            <person name="Chen P.H."/>
            <person name="Novina C.D."/>
            <person name="Phillips G.N.Jr."/>
            <person name="Anand R."/>
            <person name="Wells G.B."/>
            <person name="Pinch M."/>
            <person name="Guth R."/>
            <person name="Unguez G.A."/>
            <person name="Albert J.S."/>
            <person name="Zakon H.H."/>
            <person name="Samanta M.P."/>
            <person name="Sussman M.R."/>
        </authorList>
    </citation>
    <scope>NUCLEOTIDE SEQUENCE [LARGE SCALE GENOMIC DNA]</scope>
</reference>
<evidence type="ECO:0000256" key="12">
    <source>
        <dbReference type="ARBA" id="ARBA00093423"/>
    </source>
</evidence>
<comment type="subcellular location">
    <subcellularLocation>
        <location evidence="2">Cytoplasm</location>
    </subcellularLocation>
    <subcellularLocation>
        <location evidence="1">Nucleus</location>
    </subcellularLocation>
</comment>
<dbReference type="PANTHER" id="PTHR46165">
    <property type="entry name" value="SET AND MYND DOMAIN-CONTAINING PROTEIN 4"/>
    <property type="match status" value="1"/>
</dbReference>
<dbReference type="InterPro" id="IPR001214">
    <property type="entry name" value="SET_dom"/>
</dbReference>
<keyword evidence="10" id="KW-0539">Nucleus</keyword>
<evidence type="ECO:0000256" key="7">
    <source>
        <dbReference type="ARBA" id="ARBA00022723"/>
    </source>
</evidence>
<dbReference type="GeneTree" id="ENSGT00730000111079"/>
<proteinExistence type="predicted"/>
<reference evidence="20" key="2">
    <citation type="journal article" date="2017" name="Sci. Adv.">
        <title>A tail of two voltages: Proteomic comparison of the three electric organs of the electric eel.</title>
        <authorList>
            <person name="Traeger L.L."/>
            <person name="Sabat G."/>
            <person name="Barrett-Wilt G.A."/>
            <person name="Wells G.B."/>
            <person name="Sussman M.R."/>
        </authorList>
    </citation>
    <scope>NUCLEOTIDE SEQUENCE [LARGE SCALE GENOMIC DNA]</scope>
</reference>
<dbReference type="Ensembl" id="ENSEEET00000036786.2">
    <property type="protein sequence ID" value="ENSEEEP00000036359.2"/>
    <property type="gene ID" value="ENSEEEG00000017289.2"/>
</dbReference>
<keyword evidence="9" id="KW-0862">Zinc</keyword>
<evidence type="ECO:0000313" key="20">
    <source>
        <dbReference type="Proteomes" id="UP000314983"/>
    </source>
</evidence>
<dbReference type="InterPro" id="IPR011990">
    <property type="entry name" value="TPR-like_helical_dom_sf"/>
</dbReference>
<keyword evidence="8 15" id="KW-0863">Zinc-finger</keyword>
<dbReference type="PROSITE" id="PS50865">
    <property type="entry name" value="ZF_MYND_2"/>
    <property type="match status" value="1"/>
</dbReference>
<evidence type="ECO:0000256" key="9">
    <source>
        <dbReference type="ARBA" id="ARBA00022833"/>
    </source>
</evidence>
<evidence type="ECO:0000256" key="10">
    <source>
        <dbReference type="ARBA" id="ARBA00023242"/>
    </source>
</evidence>
<evidence type="ECO:0000256" key="4">
    <source>
        <dbReference type="ARBA" id="ARBA00022603"/>
    </source>
</evidence>
<dbReference type="RefSeq" id="XP_026862307.2">
    <property type="nucleotide sequence ID" value="XM_027006506.2"/>
</dbReference>
<dbReference type="SUPFAM" id="SSF144232">
    <property type="entry name" value="HIT/MYND zinc finger-like"/>
    <property type="match status" value="1"/>
</dbReference>
<evidence type="ECO:0000259" key="17">
    <source>
        <dbReference type="PROSITE" id="PS50280"/>
    </source>
</evidence>
<accession>A0A4W4GFN3</accession>
<evidence type="ECO:0000256" key="5">
    <source>
        <dbReference type="ARBA" id="ARBA00022679"/>
    </source>
</evidence>
<dbReference type="InterPro" id="IPR002893">
    <property type="entry name" value="Znf_MYND"/>
</dbReference>
<dbReference type="GO" id="GO:0005737">
    <property type="term" value="C:cytoplasm"/>
    <property type="evidence" value="ECO:0007669"/>
    <property type="project" value="UniProtKB-SubCell"/>
</dbReference>
<evidence type="ECO:0000256" key="14">
    <source>
        <dbReference type="ARBA" id="ARBA00093680"/>
    </source>
</evidence>
<evidence type="ECO:0000256" key="13">
    <source>
        <dbReference type="ARBA" id="ARBA00093635"/>
    </source>
</evidence>
<dbReference type="GO" id="GO:0007507">
    <property type="term" value="P:heart development"/>
    <property type="evidence" value="ECO:0007669"/>
    <property type="project" value="TreeGrafter"/>
</dbReference>
<evidence type="ECO:0000256" key="15">
    <source>
        <dbReference type="PROSITE-ProRule" id="PRU00134"/>
    </source>
</evidence>
<dbReference type="AlphaFoldDB" id="A0A4W4GFN3"/>
<dbReference type="GO" id="GO:0042826">
    <property type="term" value="F:histone deacetylase binding"/>
    <property type="evidence" value="ECO:0007669"/>
    <property type="project" value="TreeGrafter"/>
</dbReference>
<feature type="coiled-coil region" evidence="16">
    <location>
        <begin position="603"/>
        <end position="630"/>
    </location>
</feature>
<evidence type="ECO:0000256" key="1">
    <source>
        <dbReference type="ARBA" id="ARBA00004123"/>
    </source>
</evidence>
<keyword evidence="7" id="KW-0479">Metal-binding</keyword>
<evidence type="ECO:0000313" key="19">
    <source>
        <dbReference type="Ensembl" id="ENSEEEP00000036359.2"/>
    </source>
</evidence>
<evidence type="ECO:0000256" key="8">
    <source>
        <dbReference type="ARBA" id="ARBA00022771"/>
    </source>
</evidence>
<keyword evidence="16" id="KW-0175">Coiled coil</keyword>
<keyword evidence="20" id="KW-1185">Reference proteome</keyword>
<reference evidence="19" key="5">
    <citation type="submission" date="2025-09" db="UniProtKB">
        <authorList>
            <consortium name="Ensembl"/>
        </authorList>
    </citation>
    <scope>IDENTIFICATION</scope>
</reference>
<dbReference type="Proteomes" id="UP000314983">
    <property type="component" value="Chromosome 17"/>
</dbReference>
<keyword evidence="3" id="KW-0963">Cytoplasm</keyword>
<keyword evidence="6" id="KW-0949">S-adenosyl-L-methionine</keyword>
<comment type="function">
    <text evidence="12">Protein-lysine N-methyltransferase. Monomethylates PRMT5, modulating its transcriptional activity. May also act as a histone methyltransferase. Plays a critical role in cardiac development. Acts as a key epigenetic regulator of gene expression during cardiac development via its dual activities as a methyltransferase and negative regulator of HDAC1.</text>
</comment>
<dbReference type="OMA" id="FDCTCPA"/>
<evidence type="ECO:0000256" key="11">
    <source>
        <dbReference type="ARBA" id="ARBA00048985"/>
    </source>
</evidence>
<dbReference type="PROSITE" id="PS50280">
    <property type="entry name" value="SET"/>
    <property type="match status" value="1"/>
</dbReference>
<protein>
    <recommendedName>
        <fullName evidence="13">Protein-lysine N-methyltransferase SMYD4</fullName>
    </recommendedName>
    <alternativeName>
        <fullName evidence="14">SET and MYND domain-containing protein 4</fullName>
    </alternativeName>
</protein>
<evidence type="ECO:0000256" key="3">
    <source>
        <dbReference type="ARBA" id="ARBA00022490"/>
    </source>
</evidence>
<evidence type="ECO:0000256" key="6">
    <source>
        <dbReference type="ARBA" id="ARBA00022691"/>
    </source>
</evidence>
<dbReference type="InterPro" id="IPR046341">
    <property type="entry name" value="SET_dom_sf"/>
</dbReference>
<keyword evidence="5" id="KW-0808">Transferase</keyword>